<keyword evidence="3" id="KW-0808">Transferase</keyword>
<keyword evidence="4" id="KW-1185">Reference proteome</keyword>
<dbReference type="InterPro" id="IPR001296">
    <property type="entry name" value="Glyco_trans_1"/>
</dbReference>
<dbReference type="KEGG" id="pstg:E8M01_13280"/>
<dbReference type="PANTHER" id="PTHR12526">
    <property type="entry name" value="GLYCOSYLTRANSFERASE"/>
    <property type="match status" value="1"/>
</dbReference>
<evidence type="ECO:0000259" key="1">
    <source>
        <dbReference type="Pfam" id="PF00534"/>
    </source>
</evidence>
<name>A0A4D7AU34_9HYPH</name>
<dbReference type="EMBL" id="CP039690">
    <property type="protein sequence ID" value="QCI65104.1"/>
    <property type="molecule type" value="Genomic_DNA"/>
</dbReference>
<evidence type="ECO:0000313" key="4">
    <source>
        <dbReference type="Proteomes" id="UP000298781"/>
    </source>
</evidence>
<proteinExistence type="predicted"/>
<dbReference type="AlphaFoldDB" id="A0A4D7AU34"/>
<protein>
    <submittedName>
        <fullName evidence="3">Glycosyltransferase</fullName>
    </submittedName>
</protein>
<dbReference type="Pfam" id="PF00534">
    <property type="entry name" value="Glycos_transf_1"/>
    <property type="match status" value="1"/>
</dbReference>
<dbReference type="Gene3D" id="3.40.50.2000">
    <property type="entry name" value="Glycogen Phosphorylase B"/>
    <property type="match status" value="2"/>
</dbReference>
<dbReference type="GO" id="GO:0016757">
    <property type="term" value="F:glycosyltransferase activity"/>
    <property type="evidence" value="ECO:0007669"/>
    <property type="project" value="InterPro"/>
</dbReference>
<evidence type="ECO:0000259" key="2">
    <source>
        <dbReference type="Pfam" id="PF13579"/>
    </source>
</evidence>
<evidence type="ECO:0000313" key="3">
    <source>
        <dbReference type="EMBL" id="QCI65104.1"/>
    </source>
</evidence>
<dbReference type="SUPFAM" id="SSF53756">
    <property type="entry name" value="UDP-Glycosyltransferase/glycogen phosphorylase"/>
    <property type="match status" value="1"/>
</dbReference>
<accession>A0A4D7AU34</accession>
<feature type="domain" description="Glycosyltransferase subfamily 4-like N-terminal" evidence="2">
    <location>
        <begin position="32"/>
        <end position="187"/>
    </location>
</feature>
<organism evidence="3 4">
    <name type="scientific">Phreatobacter stygius</name>
    <dbReference type="NCBI Taxonomy" id="1940610"/>
    <lineage>
        <taxon>Bacteria</taxon>
        <taxon>Pseudomonadati</taxon>
        <taxon>Pseudomonadota</taxon>
        <taxon>Alphaproteobacteria</taxon>
        <taxon>Hyphomicrobiales</taxon>
        <taxon>Phreatobacteraceae</taxon>
        <taxon>Phreatobacter</taxon>
    </lineage>
</organism>
<dbReference type="OrthoDB" id="5147801at2"/>
<dbReference type="InterPro" id="IPR028098">
    <property type="entry name" value="Glyco_trans_4-like_N"/>
</dbReference>
<feature type="domain" description="Glycosyl transferase family 1" evidence="1">
    <location>
        <begin position="241"/>
        <end position="387"/>
    </location>
</feature>
<gene>
    <name evidence="3" type="ORF">E8M01_13280</name>
</gene>
<reference evidence="3 4" key="1">
    <citation type="submission" date="2019-04" db="EMBL/GenBank/DDBJ databases">
        <title>Phreatobacter aquaticus sp. nov.</title>
        <authorList>
            <person name="Choi A."/>
        </authorList>
    </citation>
    <scope>NUCLEOTIDE SEQUENCE [LARGE SCALE GENOMIC DNA]</scope>
    <source>
        <strain evidence="3 4">KCTC 52518</strain>
    </source>
</reference>
<dbReference type="PANTHER" id="PTHR12526:SF636">
    <property type="entry name" value="BLL3647 PROTEIN"/>
    <property type="match status" value="1"/>
</dbReference>
<dbReference type="Proteomes" id="UP000298781">
    <property type="component" value="Chromosome"/>
</dbReference>
<dbReference type="Pfam" id="PF13579">
    <property type="entry name" value="Glyco_trans_4_4"/>
    <property type="match status" value="1"/>
</dbReference>
<sequence length="555" mass="62349">MNASGRKVREPARAHIAERRMRVCHILATTEGAVWAFEQLRDLRDRFGYDVSVILNGRKGKLVDRFEAAGIRVLVADFEFLNSSDLLALPMKIWALAGILRHERFDIVQTHLFHSMVIGRLAAWLADVPVRLSMVAGPFHLEAYTPRWIDGSTQWMETALIPSCEFSRTLYKSMGVRDARLRVIYYGPDDAKFDPRHHTAAELRNEYGWSADTPLIGMVAYFYPELGVNRWTPPAVQGRSVKCQADLIKAMPAILEQVPGAKLVLVGSGWEEGGRAYLAKMEGLVQNLGLTESVKFLGFRADIPALLKSFDVAVQASASENLGGSIEGLLMECPMVATRCGGLVDSVIDGQTGVLVEPGDPADLARGILELLRKPEAARSLGRNGRQLMLEKFTLRRTVEDEHALYQSLARSARPGYRLHRSVWRAFLGALVCLYLAFRYWFVDLRLLPALDAGWRPWQFRRLRRAAARLKIGIARRLAPARTVGQIAVPIETAKSRSANEQFRSAEVAPVDPFAGMRVAARMRLYRLYAFIGRRKLGWGLRRRAKEVAKAIFRR</sequence>